<dbReference type="RefSeq" id="WP_343046582.1">
    <property type="nucleotide sequence ID" value="NZ_JACDUU010000017.1"/>
</dbReference>
<protein>
    <submittedName>
        <fullName evidence="2">UDP-N-acetyl-D-mannosaminuronate dehydrogenase</fullName>
    </submittedName>
</protein>
<dbReference type="InterPro" id="IPR014027">
    <property type="entry name" value="UDP-Glc/GDP-Man_DH_C"/>
</dbReference>
<evidence type="ECO:0000313" key="2">
    <source>
        <dbReference type="EMBL" id="MBA2873211.1"/>
    </source>
</evidence>
<dbReference type="SUPFAM" id="SSF52413">
    <property type="entry name" value="UDP-glucose/GDP-mannose dehydrogenase C-terminal domain"/>
    <property type="match status" value="1"/>
</dbReference>
<name>A0A7V9Z389_9BACL</name>
<dbReference type="Pfam" id="PF03720">
    <property type="entry name" value="UDPG_MGDP_dh_C"/>
    <property type="match status" value="1"/>
</dbReference>
<keyword evidence="3" id="KW-1185">Reference proteome</keyword>
<feature type="domain" description="UDP-glucose/GDP-mannose dehydrogenase C-terminal" evidence="1">
    <location>
        <begin position="1"/>
        <end position="61"/>
    </location>
</feature>
<evidence type="ECO:0000259" key="1">
    <source>
        <dbReference type="Pfam" id="PF03720"/>
    </source>
</evidence>
<dbReference type="Proteomes" id="UP000580891">
    <property type="component" value="Unassembled WGS sequence"/>
</dbReference>
<evidence type="ECO:0000313" key="3">
    <source>
        <dbReference type="Proteomes" id="UP000580891"/>
    </source>
</evidence>
<reference evidence="2 3" key="1">
    <citation type="submission" date="2020-07" db="EMBL/GenBank/DDBJ databases">
        <title>Genomic Encyclopedia of Type Strains, Phase IV (KMG-IV): sequencing the most valuable type-strain genomes for metagenomic binning, comparative biology and taxonomic classification.</title>
        <authorList>
            <person name="Goeker M."/>
        </authorList>
    </citation>
    <scope>NUCLEOTIDE SEQUENCE [LARGE SCALE GENOMIC DNA]</scope>
    <source>
        <strain evidence="2 3">DSM 25220</strain>
    </source>
</reference>
<dbReference type="InterPro" id="IPR036220">
    <property type="entry name" value="UDP-Glc/GDP-Man_DH_C_sf"/>
</dbReference>
<comment type="caution">
    <text evidence="2">The sequence shown here is derived from an EMBL/GenBank/DDBJ whole genome shotgun (WGS) entry which is preliminary data.</text>
</comment>
<feature type="non-terminal residue" evidence="2">
    <location>
        <position position="1"/>
    </location>
</feature>
<proteinExistence type="predicted"/>
<dbReference type="GO" id="GO:0016616">
    <property type="term" value="F:oxidoreductase activity, acting on the CH-OH group of donors, NAD or NADP as acceptor"/>
    <property type="evidence" value="ECO:0007669"/>
    <property type="project" value="InterPro"/>
</dbReference>
<dbReference type="EMBL" id="JACDUU010000017">
    <property type="protein sequence ID" value="MBA2873211.1"/>
    <property type="molecule type" value="Genomic_DNA"/>
</dbReference>
<sequence>YYDPYFPNIYINGINYKSVELSREQIQQADVVVILTDHSVIDWKLVHEEAKAIIDTRGILHSFGKKGRA</sequence>
<dbReference type="GO" id="GO:0051287">
    <property type="term" value="F:NAD binding"/>
    <property type="evidence" value="ECO:0007669"/>
    <property type="project" value="InterPro"/>
</dbReference>
<accession>A0A7V9Z389</accession>
<gene>
    <name evidence="2" type="ORF">HNQ85_003555</name>
</gene>
<dbReference type="AlphaFoldDB" id="A0A7V9Z389"/>
<organism evidence="2 3">
    <name type="scientific">[Anoxybacillus] calidus</name>
    <dbReference type="NCBI Taxonomy" id="575178"/>
    <lineage>
        <taxon>Bacteria</taxon>
        <taxon>Bacillati</taxon>
        <taxon>Bacillota</taxon>
        <taxon>Bacilli</taxon>
        <taxon>Bacillales</taxon>
        <taxon>Anoxybacillaceae</taxon>
        <taxon>Paranoxybacillus</taxon>
    </lineage>
</organism>
<dbReference type="Gene3D" id="3.40.50.720">
    <property type="entry name" value="NAD(P)-binding Rossmann-like Domain"/>
    <property type="match status" value="1"/>
</dbReference>